<evidence type="ECO:0000259" key="3">
    <source>
        <dbReference type="Pfam" id="PF07486"/>
    </source>
</evidence>
<keyword evidence="5" id="KW-1185">Reference proteome</keyword>
<keyword evidence="4" id="KW-0378">Hydrolase</keyword>
<keyword evidence="2" id="KW-0812">Transmembrane</keyword>
<evidence type="ECO:0000313" key="4">
    <source>
        <dbReference type="EMBL" id="SEL63622.1"/>
    </source>
</evidence>
<keyword evidence="2" id="KW-0472">Membrane</keyword>
<dbReference type="AlphaFoldDB" id="A0A1H7RTR1"/>
<accession>A0A1H7RTR1</accession>
<name>A0A1H7RTR1_9RHOB</name>
<evidence type="ECO:0000256" key="1">
    <source>
        <dbReference type="SAM" id="MobiDB-lite"/>
    </source>
</evidence>
<dbReference type="GO" id="GO:0016787">
    <property type="term" value="F:hydrolase activity"/>
    <property type="evidence" value="ECO:0007669"/>
    <property type="project" value="UniProtKB-KW"/>
</dbReference>
<feature type="transmembrane region" description="Helical" evidence="2">
    <location>
        <begin position="36"/>
        <end position="55"/>
    </location>
</feature>
<proteinExistence type="predicted"/>
<feature type="region of interest" description="Disordered" evidence="1">
    <location>
        <begin position="95"/>
        <end position="120"/>
    </location>
</feature>
<dbReference type="Pfam" id="PF07486">
    <property type="entry name" value="Hydrolase_2"/>
    <property type="match status" value="1"/>
</dbReference>
<dbReference type="STRING" id="188906.SAMN04488526_3138"/>
<reference evidence="4 5" key="1">
    <citation type="submission" date="2016-10" db="EMBL/GenBank/DDBJ databases">
        <authorList>
            <person name="de Groot N.N."/>
        </authorList>
    </citation>
    <scope>NUCLEOTIDE SEQUENCE [LARGE SCALE GENOMIC DNA]</scope>
    <source>
        <strain evidence="4 5">DSM 14858</strain>
    </source>
</reference>
<dbReference type="Gene3D" id="1.10.10.2520">
    <property type="entry name" value="Cell wall hydrolase SleB, domain 1"/>
    <property type="match status" value="1"/>
</dbReference>
<keyword evidence="2" id="KW-1133">Transmembrane helix</keyword>
<gene>
    <name evidence="4" type="ORF">SAMN04488526_3138</name>
</gene>
<sequence length="258" mass="28277">MTQQAPDSRFANASRVGLARDETVQGYELSMIWKKALTGLLFVCVGLILATTQAAQAQSLAMSIAGGVEMRGFSRLASLTRDAPDTELVRAAQPLSQQGKARLRDENRDPGVQNDTALVDTPPATGDAQWRCLTEAIYFEARGEPLDGQVAVAEVVLNRVDSKRYPDTVCEVVNQGTGKLNACQFSYTCDGIPERVTEPKAWDKAGRVARRLIDGAPRLLTRNATLYHADYVDPYWAAAYPRTVKVGRHIFHRQGPDA</sequence>
<protein>
    <submittedName>
        <fullName evidence="4">Cell Wall Hydrolase</fullName>
    </submittedName>
</protein>
<dbReference type="EMBL" id="FNZQ01000007">
    <property type="protein sequence ID" value="SEL63622.1"/>
    <property type="molecule type" value="Genomic_DNA"/>
</dbReference>
<dbReference type="InterPro" id="IPR011105">
    <property type="entry name" value="Cell_wall_hydrolase_SleB"/>
</dbReference>
<dbReference type="InterPro" id="IPR042047">
    <property type="entry name" value="SleB_dom1"/>
</dbReference>
<evidence type="ECO:0000313" key="5">
    <source>
        <dbReference type="Proteomes" id="UP000199283"/>
    </source>
</evidence>
<feature type="domain" description="Cell wall hydrolase SleB" evidence="3">
    <location>
        <begin position="143"/>
        <end position="251"/>
    </location>
</feature>
<evidence type="ECO:0000256" key="2">
    <source>
        <dbReference type="SAM" id="Phobius"/>
    </source>
</evidence>
<organism evidence="4 5">
    <name type="scientific">Jannaschia helgolandensis</name>
    <dbReference type="NCBI Taxonomy" id="188906"/>
    <lineage>
        <taxon>Bacteria</taxon>
        <taxon>Pseudomonadati</taxon>
        <taxon>Pseudomonadota</taxon>
        <taxon>Alphaproteobacteria</taxon>
        <taxon>Rhodobacterales</taxon>
        <taxon>Roseobacteraceae</taxon>
        <taxon>Jannaschia</taxon>
    </lineage>
</organism>
<dbReference type="Proteomes" id="UP000199283">
    <property type="component" value="Unassembled WGS sequence"/>
</dbReference>